<sequence>MAQKLTDLSDNALLKQSVKGDELAFNELFRRYFNKLFKYTLSFTKDKLIAEELAMDVMLGIWQRRGNIVVEDSLGPYLFKAMKNTLINYWRRRALETSGLDVSEERDYADSRSADHSLLTTEINNQYHQHLEALSPQRKKVFELSRHEELTYPEIASRLNLSVRTVEHHISASLVILRKKLKTISDTTLILAALFLS</sequence>
<dbReference type="InterPro" id="IPR013325">
    <property type="entry name" value="RNA_pol_sigma_r2"/>
</dbReference>
<dbReference type="Pfam" id="PF08281">
    <property type="entry name" value="Sigma70_r4_2"/>
    <property type="match status" value="1"/>
</dbReference>
<feature type="domain" description="HTH luxR-type" evidence="5">
    <location>
        <begin position="131"/>
        <end position="193"/>
    </location>
</feature>
<dbReference type="InterPro" id="IPR014327">
    <property type="entry name" value="RNA_pol_sigma70_bacteroid"/>
</dbReference>
<proteinExistence type="inferred from homology"/>
<dbReference type="InterPro" id="IPR039425">
    <property type="entry name" value="RNA_pol_sigma-70-like"/>
</dbReference>
<dbReference type="InterPro" id="IPR007627">
    <property type="entry name" value="RNA_pol_sigma70_r2"/>
</dbReference>
<comment type="similarity">
    <text evidence="1">Belongs to the sigma-70 factor family. ECF subfamily.</text>
</comment>
<evidence type="ECO:0000259" key="5">
    <source>
        <dbReference type="SMART" id="SM00421"/>
    </source>
</evidence>
<dbReference type="InterPro" id="IPR013249">
    <property type="entry name" value="RNA_pol_sigma70_r4_t2"/>
</dbReference>
<dbReference type="SMART" id="SM00421">
    <property type="entry name" value="HTH_LUXR"/>
    <property type="match status" value="1"/>
</dbReference>
<evidence type="ECO:0000256" key="3">
    <source>
        <dbReference type="ARBA" id="ARBA00023082"/>
    </source>
</evidence>
<dbReference type="InterPro" id="IPR000792">
    <property type="entry name" value="Tscrpt_reg_LuxR_C"/>
</dbReference>
<dbReference type="InterPro" id="IPR014284">
    <property type="entry name" value="RNA_pol_sigma-70_dom"/>
</dbReference>
<gene>
    <name evidence="6" type="ORF">MKQ68_15240</name>
</gene>
<keyword evidence="2" id="KW-0805">Transcription regulation</keyword>
<dbReference type="SUPFAM" id="SSF88946">
    <property type="entry name" value="Sigma2 domain of RNA polymerase sigma factors"/>
    <property type="match status" value="1"/>
</dbReference>
<dbReference type="PANTHER" id="PTHR43133:SF46">
    <property type="entry name" value="RNA POLYMERASE SIGMA-70 FACTOR ECF SUBFAMILY"/>
    <property type="match status" value="1"/>
</dbReference>
<evidence type="ECO:0000256" key="1">
    <source>
        <dbReference type="ARBA" id="ARBA00010641"/>
    </source>
</evidence>
<dbReference type="Proteomes" id="UP001162741">
    <property type="component" value="Chromosome"/>
</dbReference>
<evidence type="ECO:0000256" key="2">
    <source>
        <dbReference type="ARBA" id="ARBA00023015"/>
    </source>
</evidence>
<keyword evidence="7" id="KW-1185">Reference proteome</keyword>
<protein>
    <submittedName>
        <fullName evidence="6">RNA polymerase sigma-70 factor</fullName>
    </submittedName>
</protein>
<dbReference type="RefSeq" id="WP_264279868.1">
    <property type="nucleotide sequence ID" value="NZ_CP107006.1"/>
</dbReference>
<dbReference type="Gene3D" id="1.10.10.10">
    <property type="entry name" value="Winged helix-like DNA-binding domain superfamily/Winged helix DNA-binding domain"/>
    <property type="match status" value="1"/>
</dbReference>
<organism evidence="6 7">
    <name type="scientific">Chitinophaga horti</name>
    <dbReference type="NCBI Taxonomy" id="2920382"/>
    <lineage>
        <taxon>Bacteria</taxon>
        <taxon>Pseudomonadati</taxon>
        <taxon>Bacteroidota</taxon>
        <taxon>Chitinophagia</taxon>
        <taxon>Chitinophagales</taxon>
        <taxon>Chitinophagaceae</taxon>
        <taxon>Chitinophaga</taxon>
    </lineage>
</organism>
<keyword evidence="4" id="KW-0804">Transcription</keyword>
<dbReference type="Gene3D" id="1.10.1740.10">
    <property type="match status" value="1"/>
</dbReference>
<evidence type="ECO:0000313" key="6">
    <source>
        <dbReference type="EMBL" id="UYQ91446.1"/>
    </source>
</evidence>
<dbReference type="InterPro" id="IPR013324">
    <property type="entry name" value="RNA_pol_sigma_r3/r4-like"/>
</dbReference>
<accession>A0ABY6IVP7</accession>
<dbReference type="InterPro" id="IPR036388">
    <property type="entry name" value="WH-like_DNA-bd_sf"/>
</dbReference>
<evidence type="ECO:0000313" key="7">
    <source>
        <dbReference type="Proteomes" id="UP001162741"/>
    </source>
</evidence>
<dbReference type="PANTHER" id="PTHR43133">
    <property type="entry name" value="RNA POLYMERASE ECF-TYPE SIGMA FACTO"/>
    <property type="match status" value="1"/>
</dbReference>
<dbReference type="EMBL" id="CP107006">
    <property type="protein sequence ID" value="UYQ91446.1"/>
    <property type="molecule type" value="Genomic_DNA"/>
</dbReference>
<dbReference type="NCBIfam" id="TIGR02985">
    <property type="entry name" value="Sig70_bacteroi1"/>
    <property type="match status" value="1"/>
</dbReference>
<dbReference type="NCBIfam" id="TIGR02937">
    <property type="entry name" value="sigma70-ECF"/>
    <property type="match status" value="1"/>
</dbReference>
<dbReference type="SUPFAM" id="SSF88659">
    <property type="entry name" value="Sigma3 and sigma4 domains of RNA polymerase sigma factors"/>
    <property type="match status" value="1"/>
</dbReference>
<keyword evidence="3" id="KW-0731">Sigma factor</keyword>
<evidence type="ECO:0000256" key="4">
    <source>
        <dbReference type="ARBA" id="ARBA00023163"/>
    </source>
</evidence>
<reference evidence="6" key="1">
    <citation type="submission" date="2022-10" db="EMBL/GenBank/DDBJ databases">
        <title>Chitinophaga sp. nov., isolated from soil.</title>
        <authorList>
            <person name="Jeon C.O."/>
        </authorList>
    </citation>
    <scope>NUCLEOTIDE SEQUENCE</scope>
    <source>
        <strain evidence="6">R8</strain>
    </source>
</reference>
<name>A0ABY6IVP7_9BACT</name>
<dbReference type="Pfam" id="PF04542">
    <property type="entry name" value="Sigma70_r2"/>
    <property type="match status" value="1"/>
</dbReference>